<dbReference type="NCBIfam" id="TIGR03804">
    <property type="entry name" value="para_beta_helix"/>
    <property type="match status" value="1"/>
</dbReference>
<feature type="compositionally biased region" description="Low complexity" evidence="1">
    <location>
        <begin position="128"/>
        <end position="158"/>
    </location>
</feature>
<dbReference type="STRING" id="106004.A0A1Y2G3S0"/>
<dbReference type="InterPro" id="IPR012334">
    <property type="entry name" value="Pectin_lyas_fold"/>
</dbReference>
<name>A0A1Y2G3S0_9BASI</name>
<evidence type="ECO:0000256" key="1">
    <source>
        <dbReference type="SAM" id="MobiDB-lite"/>
    </source>
</evidence>
<feature type="region of interest" description="Disordered" evidence="1">
    <location>
        <begin position="113"/>
        <end position="158"/>
    </location>
</feature>
<evidence type="ECO:0000256" key="2">
    <source>
        <dbReference type="SAM" id="SignalP"/>
    </source>
</evidence>
<feature type="chain" id="PRO_5013164033" evidence="2">
    <location>
        <begin position="33"/>
        <end position="559"/>
    </location>
</feature>
<keyword evidence="4" id="KW-1185">Reference proteome</keyword>
<dbReference type="InterPro" id="IPR011050">
    <property type="entry name" value="Pectin_lyase_fold/virulence"/>
</dbReference>
<dbReference type="SMART" id="SM00710">
    <property type="entry name" value="PbH1"/>
    <property type="match status" value="6"/>
</dbReference>
<dbReference type="SUPFAM" id="SSF51126">
    <property type="entry name" value="Pectin lyase-like"/>
    <property type="match status" value="1"/>
</dbReference>
<dbReference type="InterPro" id="IPR006626">
    <property type="entry name" value="PbH1"/>
</dbReference>
<dbReference type="OrthoDB" id="2587928at2759"/>
<proteinExistence type="predicted"/>
<protein>
    <submittedName>
        <fullName evidence="3">Uncharacterized protein</fullName>
    </submittedName>
</protein>
<feature type="region of interest" description="Disordered" evidence="1">
    <location>
        <begin position="36"/>
        <end position="55"/>
    </location>
</feature>
<dbReference type="Gene3D" id="2.160.20.10">
    <property type="entry name" value="Single-stranded right-handed beta-helix, Pectin lyase-like"/>
    <property type="match status" value="1"/>
</dbReference>
<reference evidence="3 4" key="1">
    <citation type="submission" date="2016-07" db="EMBL/GenBank/DDBJ databases">
        <title>Pervasive Adenine N6-methylation of Active Genes in Fungi.</title>
        <authorList>
            <consortium name="DOE Joint Genome Institute"/>
            <person name="Mondo S.J."/>
            <person name="Dannebaum R.O."/>
            <person name="Kuo R.C."/>
            <person name="Labutti K."/>
            <person name="Haridas S."/>
            <person name="Kuo A."/>
            <person name="Salamov A."/>
            <person name="Ahrendt S.R."/>
            <person name="Lipzen A."/>
            <person name="Sullivan W."/>
            <person name="Andreopoulos W.B."/>
            <person name="Clum A."/>
            <person name="Lindquist E."/>
            <person name="Daum C."/>
            <person name="Ramamoorthy G.K."/>
            <person name="Gryganskyi A."/>
            <person name="Culley D."/>
            <person name="Magnuson J.K."/>
            <person name="James T.Y."/>
            <person name="O'Malley M.A."/>
            <person name="Stajich J.E."/>
            <person name="Spatafora J.W."/>
            <person name="Visel A."/>
            <person name="Grigoriev I.V."/>
        </authorList>
    </citation>
    <scope>NUCLEOTIDE SEQUENCE [LARGE SCALE GENOMIC DNA]</scope>
    <source>
        <strain evidence="3 4">62-1032</strain>
    </source>
</reference>
<dbReference type="Proteomes" id="UP000193467">
    <property type="component" value="Unassembled WGS sequence"/>
</dbReference>
<dbReference type="AlphaFoldDB" id="A0A1Y2G3S0"/>
<evidence type="ECO:0000313" key="3">
    <source>
        <dbReference type="EMBL" id="ORY92583.1"/>
    </source>
</evidence>
<dbReference type="EMBL" id="MCGR01000001">
    <property type="protein sequence ID" value="ORY92583.1"/>
    <property type="molecule type" value="Genomic_DNA"/>
</dbReference>
<organism evidence="3 4">
    <name type="scientific">Leucosporidium creatinivorum</name>
    <dbReference type="NCBI Taxonomy" id="106004"/>
    <lineage>
        <taxon>Eukaryota</taxon>
        <taxon>Fungi</taxon>
        <taxon>Dikarya</taxon>
        <taxon>Basidiomycota</taxon>
        <taxon>Pucciniomycotina</taxon>
        <taxon>Microbotryomycetes</taxon>
        <taxon>Leucosporidiales</taxon>
        <taxon>Leucosporidium</taxon>
    </lineage>
</organism>
<sequence length="559" mass="57725">MASFSSSSRASTESKLVRLVLALLFVAQLAVAATPTLPQPSTLPRTTPSVIPPPRPRIGAYPGFDKLLQPGWRANGNIAHVLDLLNILNLADKQRGILSGVLPLPLPNLLPGILQRRAGPPGSPKPTTPVKVSSTTTKASSTTKSSSSTLSSSSSARATTTSVVGTSTTIASSTSAAPSASATVPCIGGSANASYISSLFAYGGIGYTVELCPSANIALEQAVYIWFANQTLTTRGNPTDATRATLTVTNPNITCALFTSLDNVNGISIQNIQVDGARPSLGIVYGGLALIEMGGNTLGQTIKNVHAFEPRGWSVLHLAEGYGNACSSAQILNNQIGPSGHAPSGAQQFKRDSTGTYTPGQWADGISLACKGSTVQGNTVTDTTDGGIVIFGAPGSQVTGNTIIANDRQALGGINMVDWNPFSGSFLGTVVSGNNIIAQASLLKVGIAVGGMTWGTDNRTEVRTFGGQITNNIFSSGPTGYFGYSIAVSGHENVTITGNTATAATYGGVESSSCFTYWFPLPTPQPFIADPYTTPGVILQSDFLRNTPLVLVVCRGPKP</sequence>
<feature type="signal peptide" evidence="2">
    <location>
        <begin position="1"/>
        <end position="32"/>
    </location>
</feature>
<comment type="caution">
    <text evidence="3">The sequence shown here is derived from an EMBL/GenBank/DDBJ whole genome shotgun (WGS) entry which is preliminary data.</text>
</comment>
<evidence type="ECO:0000313" key="4">
    <source>
        <dbReference type="Proteomes" id="UP000193467"/>
    </source>
</evidence>
<keyword evidence="2" id="KW-0732">Signal</keyword>
<dbReference type="InterPro" id="IPR022441">
    <property type="entry name" value="Para_beta_helix_rpt-2"/>
</dbReference>
<dbReference type="InParanoid" id="A0A1Y2G3S0"/>
<accession>A0A1Y2G3S0</accession>
<feature type="compositionally biased region" description="Polar residues" evidence="1">
    <location>
        <begin position="39"/>
        <end position="49"/>
    </location>
</feature>
<gene>
    <name evidence="3" type="ORF">BCR35DRAFT_298044</name>
</gene>